<accession>A0ABT5D698</accession>
<dbReference type="PANTHER" id="PTHR38792:SF3">
    <property type="entry name" value="BNR_ASP-BOX REPEAT DOMAIN PROTEIN (AFU_ORTHOLOGUE AFUA_7G06430)-RELATED"/>
    <property type="match status" value="1"/>
</dbReference>
<protein>
    <recommendedName>
        <fullName evidence="3">Exo-alpha-sialidase</fullName>
    </recommendedName>
</protein>
<dbReference type="SUPFAM" id="SSF50939">
    <property type="entry name" value="Sialidases"/>
    <property type="match status" value="1"/>
</dbReference>
<dbReference type="InterPro" id="IPR036278">
    <property type="entry name" value="Sialidase_sf"/>
</dbReference>
<name>A0ABT5D698_9BACT</name>
<proteinExistence type="predicted"/>
<evidence type="ECO:0008006" key="3">
    <source>
        <dbReference type="Google" id="ProtNLM"/>
    </source>
</evidence>
<comment type="caution">
    <text evidence="1">The sequence shown here is derived from an EMBL/GenBank/DDBJ whole genome shotgun (WGS) entry which is preliminary data.</text>
</comment>
<dbReference type="RefSeq" id="WP_272137520.1">
    <property type="nucleotide sequence ID" value="NZ_JAQNDM010000002.1"/>
</dbReference>
<dbReference type="Proteomes" id="UP001221838">
    <property type="component" value="Unassembled WGS sequence"/>
</dbReference>
<evidence type="ECO:0000313" key="1">
    <source>
        <dbReference type="EMBL" id="MDC0709189.1"/>
    </source>
</evidence>
<sequence>MNEVIRRMGIQRGFARALGRVTRLAAGLMLIGMTGTAAQAETLLTTYAKYPRIRLLPSGELIASVLAFDGRVEKVKIFSSTNNGASFTHVGTINDANFTALGSSSPSLFYVPQQVGAALPEGTLILGIVVDKTECPSCRARINIYKSTDTGRSWTFLSEAVRSATSGGLWEPDFSMAEDGSIVMHYADESSPCCDQKLVRRRTYNGVDWVGHSNTVALGTSPKDYRRPGMPVVSKLNNGNYLLTYEICGAGHNCDHYYKISADGWNYGATDTEGTRMQDALGRYFTNTPVNKVLPGGALLWVGQYLRVQNGNASNNNGLTIFKSANGNPNGPWTEIPAPVTLPNPVTDGCEGFTPGLQWVNGGATLVQLQTRAENGTCNVYFGTGPTH</sequence>
<dbReference type="Gene3D" id="2.120.10.10">
    <property type="match status" value="1"/>
</dbReference>
<dbReference type="PANTHER" id="PTHR38792">
    <property type="entry name" value="BNR/ASP-BOX REPEAT DOMAIN PROTEIN (AFU_ORTHOLOGUE AFUA_7G06430)-RELATED"/>
    <property type="match status" value="1"/>
</dbReference>
<dbReference type="EMBL" id="JAQNDM010000002">
    <property type="protein sequence ID" value="MDC0709189.1"/>
    <property type="molecule type" value="Genomic_DNA"/>
</dbReference>
<reference evidence="1 2" key="1">
    <citation type="submission" date="2022-11" db="EMBL/GenBank/DDBJ databases">
        <title>Minimal conservation of predation-associated metabolite biosynthetic gene clusters underscores biosynthetic potential of Myxococcota including descriptions for ten novel species: Archangium lansinium sp. nov., Myxococcus landrumus sp. nov., Nannocystis bai.</title>
        <authorList>
            <person name="Ahearne A."/>
            <person name="Stevens C."/>
            <person name="Dowd S."/>
        </authorList>
    </citation>
    <scope>NUCLEOTIDE SEQUENCE [LARGE SCALE GENOMIC DNA]</scope>
    <source>
        <strain evidence="1 2">NCWAL01</strain>
    </source>
</reference>
<keyword evidence="2" id="KW-1185">Reference proteome</keyword>
<organism evidence="1 2">
    <name type="scientific">Stigmatella ashevillensis</name>
    <dbReference type="NCBI Taxonomy" id="2995309"/>
    <lineage>
        <taxon>Bacteria</taxon>
        <taxon>Pseudomonadati</taxon>
        <taxon>Myxococcota</taxon>
        <taxon>Myxococcia</taxon>
        <taxon>Myxococcales</taxon>
        <taxon>Cystobacterineae</taxon>
        <taxon>Archangiaceae</taxon>
        <taxon>Stigmatella</taxon>
    </lineage>
</organism>
<evidence type="ECO:0000313" key="2">
    <source>
        <dbReference type="Proteomes" id="UP001221838"/>
    </source>
</evidence>
<gene>
    <name evidence="1" type="ORF">POL68_12015</name>
</gene>